<sequence>MSDITDYGSSVINDISGRFGLSRDAVEQMARAVANGGGTMAQFNIPELGGNGQWMAGGMTMVGDMFNHGLKAQVDSLCGALSAAMASGAFFMAPQTIAGSAWWPAELGAPASVGGQNTVRYAYFPQACRIAFDPGNGAPVILLDTLNHSIGGFSQQQSAPGDPFVGISFSSQFGQFALSSLPQVGPNMAAQPQTVAAPAEPGPMQSTPQPDPAPVPEQGSASSADIMGMIEKLGALHAAGVLTDAEFSEKKAELLQRL</sequence>
<evidence type="ECO:0000259" key="2">
    <source>
        <dbReference type="Pfam" id="PF09851"/>
    </source>
</evidence>
<name>A0A239LX65_9RHOB</name>
<protein>
    <submittedName>
        <fullName evidence="3">Short C-terminal domain-containing protein</fullName>
    </submittedName>
</protein>
<dbReference type="Proteomes" id="UP000198426">
    <property type="component" value="Unassembled WGS sequence"/>
</dbReference>
<evidence type="ECO:0000313" key="4">
    <source>
        <dbReference type="Proteomes" id="UP000198426"/>
    </source>
</evidence>
<dbReference type="InterPro" id="IPR018649">
    <property type="entry name" value="SHOCT"/>
</dbReference>
<reference evidence="3 4" key="1">
    <citation type="submission" date="2017-06" db="EMBL/GenBank/DDBJ databases">
        <authorList>
            <person name="Kim H.J."/>
            <person name="Triplett B.A."/>
        </authorList>
    </citation>
    <scope>NUCLEOTIDE SEQUENCE [LARGE SCALE GENOMIC DNA]</scope>
    <source>
        <strain evidence="3 4">DSM 29339</strain>
    </source>
</reference>
<dbReference type="Pfam" id="PF09851">
    <property type="entry name" value="SHOCT"/>
    <property type="match status" value="1"/>
</dbReference>
<proteinExistence type="predicted"/>
<dbReference type="OrthoDB" id="1778949at2"/>
<gene>
    <name evidence="3" type="ORF">SAMN05421757_111142</name>
</gene>
<dbReference type="RefSeq" id="WP_089235242.1">
    <property type="nucleotide sequence ID" value="NZ_FZOY01000011.1"/>
</dbReference>
<dbReference type="AlphaFoldDB" id="A0A239LX65"/>
<accession>A0A239LX65</accession>
<dbReference type="EMBL" id="FZOY01000011">
    <property type="protein sequence ID" value="SNT35051.1"/>
    <property type="molecule type" value="Genomic_DNA"/>
</dbReference>
<keyword evidence="4" id="KW-1185">Reference proteome</keyword>
<organism evidence="3 4">
    <name type="scientific">Tropicimonas sediminicola</name>
    <dbReference type="NCBI Taxonomy" id="1031541"/>
    <lineage>
        <taxon>Bacteria</taxon>
        <taxon>Pseudomonadati</taxon>
        <taxon>Pseudomonadota</taxon>
        <taxon>Alphaproteobacteria</taxon>
        <taxon>Rhodobacterales</taxon>
        <taxon>Roseobacteraceae</taxon>
        <taxon>Tropicimonas</taxon>
    </lineage>
</organism>
<feature type="region of interest" description="Disordered" evidence="1">
    <location>
        <begin position="187"/>
        <end position="223"/>
    </location>
</feature>
<evidence type="ECO:0000256" key="1">
    <source>
        <dbReference type="SAM" id="MobiDB-lite"/>
    </source>
</evidence>
<feature type="domain" description="SHOCT" evidence="2">
    <location>
        <begin position="230"/>
        <end position="255"/>
    </location>
</feature>
<evidence type="ECO:0000313" key="3">
    <source>
        <dbReference type="EMBL" id="SNT35051.1"/>
    </source>
</evidence>